<feature type="non-terminal residue" evidence="10">
    <location>
        <position position="126"/>
    </location>
</feature>
<sequence>MELEKLHRRMIEGIRRLGVKPEVVEAMEKVPRHLFVPEDRVHEAYDDHPLPIGDGQTISAPHMVAMMCDLLDIEPGNKILEVGGGSGYHAAVMAELVGKDGEIYTIERFERLAEFARENLKRAGYE</sequence>
<evidence type="ECO:0000256" key="1">
    <source>
        <dbReference type="ARBA" id="ARBA00004496"/>
    </source>
</evidence>
<dbReference type="InterPro" id="IPR029063">
    <property type="entry name" value="SAM-dependent_MTases_sf"/>
</dbReference>
<keyword evidence="4" id="KW-0963">Cytoplasm</keyword>
<proteinExistence type="inferred from homology"/>
<dbReference type="PANTHER" id="PTHR11579:SF0">
    <property type="entry name" value="PROTEIN-L-ISOASPARTATE(D-ASPARTATE) O-METHYLTRANSFERASE"/>
    <property type="match status" value="1"/>
</dbReference>
<comment type="subcellular location">
    <subcellularLocation>
        <location evidence="1">Cytoplasm</location>
    </subcellularLocation>
</comment>
<name>A0A7C1B561_9EURY</name>
<dbReference type="PANTHER" id="PTHR11579">
    <property type="entry name" value="PROTEIN-L-ISOASPARTATE O-METHYLTRANSFERASE"/>
    <property type="match status" value="1"/>
</dbReference>
<keyword evidence="5 10" id="KW-0489">Methyltransferase</keyword>
<comment type="similarity">
    <text evidence="2">Belongs to the methyltransferase superfamily. L-isoaspartyl/D-aspartyl protein methyltransferase family.</text>
</comment>
<dbReference type="EC" id="2.1.1.77" evidence="3"/>
<dbReference type="GO" id="GO:0032259">
    <property type="term" value="P:methylation"/>
    <property type="evidence" value="ECO:0007669"/>
    <property type="project" value="UniProtKB-KW"/>
</dbReference>
<comment type="caution">
    <text evidence="10">The sequence shown here is derived from an EMBL/GenBank/DDBJ whole genome shotgun (WGS) entry which is preliminary data.</text>
</comment>
<dbReference type="AlphaFoldDB" id="A0A7C1B561"/>
<dbReference type="Proteomes" id="UP000885863">
    <property type="component" value="Unassembled WGS sequence"/>
</dbReference>
<evidence type="ECO:0000256" key="3">
    <source>
        <dbReference type="ARBA" id="ARBA00011890"/>
    </source>
</evidence>
<organism evidence="10">
    <name type="scientific">Candidatus Syntropharchaeum butanivorans</name>
    <dbReference type="NCBI Taxonomy" id="1839936"/>
    <lineage>
        <taxon>Archaea</taxon>
        <taxon>Methanobacteriati</taxon>
        <taxon>Methanobacteriota</taxon>
        <taxon>Stenosarchaea group</taxon>
        <taxon>Methanomicrobia</taxon>
        <taxon>Methanosarcinales</taxon>
        <taxon>ANME-2 cluster</taxon>
        <taxon>Candidatus Syntropharchaeum</taxon>
    </lineage>
</organism>
<dbReference type="Pfam" id="PF01135">
    <property type="entry name" value="PCMT"/>
    <property type="match status" value="1"/>
</dbReference>
<comment type="catalytic activity">
    <reaction evidence="9">
        <text>[protein]-L-isoaspartate + S-adenosyl-L-methionine = [protein]-L-isoaspartate alpha-methyl ester + S-adenosyl-L-homocysteine</text>
        <dbReference type="Rhea" id="RHEA:12705"/>
        <dbReference type="Rhea" id="RHEA-COMP:12143"/>
        <dbReference type="Rhea" id="RHEA-COMP:12144"/>
        <dbReference type="ChEBI" id="CHEBI:57856"/>
        <dbReference type="ChEBI" id="CHEBI:59789"/>
        <dbReference type="ChEBI" id="CHEBI:90596"/>
        <dbReference type="ChEBI" id="CHEBI:90598"/>
        <dbReference type="EC" id="2.1.1.77"/>
    </reaction>
</comment>
<reference evidence="10" key="1">
    <citation type="journal article" date="2020" name="mSystems">
        <title>Genome- and Community-Level Interaction Insights into Carbon Utilization and Element Cycling Functions of Hydrothermarchaeota in Hydrothermal Sediment.</title>
        <authorList>
            <person name="Zhou Z."/>
            <person name="Liu Y."/>
            <person name="Xu W."/>
            <person name="Pan J."/>
            <person name="Luo Z.H."/>
            <person name="Li M."/>
        </authorList>
    </citation>
    <scope>NUCLEOTIDE SEQUENCE [LARGE SCALE GENOMIC DNA]</scope>
    <source>
        <strain evidence="10">HyVt-185</strain>
    </source>
</reference>
<evidence type="ECO:0000256" key="9">
    <source>
        <dbReference type="ARBA" id="ARBA00029295"/>
    </source>
</evidence>
<comment type="function">
    <text evidence="8">Catalyzes the methyl esterification of L-isoaspartyl residues in peptides and proteins that result from spontaneous decomposition of normal L-aspartyl and L-asparaginyl residues. It plays a role in the repair and/or degradation of damaged proteins.</text>
</comment>
<gene>
    <name evidence="10" type="ORF">ENG09_02735</name>
</gene>
<evidence type="ECO:0000256" key="8">
    <source>
        <dbReference type="ARBA" id="ARBA00025330"/>
    </source>
</evidence>
<evidence type="ECO:0000256" key="5">
    <source>
        <dbReference type="ARBA" id="ARBA00022603"/>
    </source>
</evidence>
<accession>A0A7C1B561</accession>
<dbReference type="EMBL" id="DQZR01000116">
    <property type="protein sequence ID" value="HDM36158.1"/>
    <property type="molecule type" value="Genomic_DNA"/>
</dbReference>
<evidence type="ECO:0000256" key="7">
    <source>
        <dbReference type="ARBA" id="ARBA00022691"/>
    </source>
</evidence>
<dbReference type="CDD" id="cd02440">
    <property type="entry name" value="AdoMet_MTases"/>
    <property type="match status" value="1"/>
</dbReference>
<dbReference type="GO" id="GO:0004719">
    <property type="term" value="F:protein-L-isoaspartate (D-aspartate) O-methyltransferase activity"/>
    <property type="evidence" value="ECO:0007669"/>
    <property type="project" value="UniProtKB-EC"/>
</dbReference>
<dbReference type="SUPFAM" id="SSF53335">
    <property type="entry name" value="S-adenosyl-L-methionine-dependent methyltransferases"/>
    <property type="match status" value="1"/>
</dbReference>
<evidence type="ECO:0000313" key="10">
    <source>
        <dbReference type="EMBL" id="HDM36158.1"/>
    </source>
</evidence>
<evidence type="ECO:0000256" key="6">
    <source>
        <dbReference type="ARBA" id="ARBA00022679"/>
    </source>
</evidence>
<protein>
    <recommendedName>
        <fullName evidence="3">protein-L-isoaspartate(D-aspartate) O-methyltransferase</fullName>
        <ecNumber evidence="3">2.1.1.77</ecNumber>
    </recommendedName>
</protein>
<dbReference type="GO" id="GO:0005737">
    <property type="term" value="C:cytoplasm"/>
    <property type="evidence" value="ECO:0007669"/>
    <property type="project" value="UniProtKB-SubCell"/>
</dbReference>
<dbReference type="Gene3D" id="3.40.50.150">
    <property type="entry name" value="Vaccinia Virus protein VP39"/>
    <property type="match status" value="1"/>
</dbReference>
<dbReference type="InterPro" id="IPR000682">
    <property type="entry name" value="PCMT"/>
</dbReference>
<keyword evidence="6" id="KW-0808">Transferase</keyword>
<evidence type="ECO:0000256" key="4">
    <source>
        <dbReference type="ARBA" id="ARBA00022490"/>
    </source>
</evidence>
<evidence type="ECO:0000256" key="2">
    <source>
        <dbReference type="ARBA" id="ARBA00005369"/>
    </source>
</evidence>
<keyword evidence="7" id="KW-0949">S-adenosyl-L-methionine</keyword>